<dbReference type="InterPro" id="IPR041679">
    <property type="entry name" value="DNA2/NAM7-like_C"/>
</dbReference>
<comment type="catalytic activity">
    <reaction evidence="1">
        <text>ATP + H2O = ADP + phosphate + H(+)</text>
        <dbReference type="Rhea" id="RHEA:13065"/>
        <dbReference type="ChEBI" id="CHEBI:15377"/>
        <dbReference type="ChEBI" id="CHEBI:15378"/>
        <dbReference type="ChEBI" id="CHEBI:30616"/>
        <dbReference type="ChEBI" id="CHEBI:43474"/>
        <dbReference type="ChEBI" id="CHEBI:456216"/>
        <dbReference type="EC" id="3.6.4.12"/>
    </reaction>
    <physiologicalReaction direction="left-to-right" evidence="1">
        <dbReference type="Rhea" id="RHEA:13066"/>
    </physiologicalReaction>
</comment>
<dbReference type="WBParaSite" id="Pan_g10048.t1">
    <property type="protein sequence ID" value="Pan_g10048.t1"/>
    <property type="gene ID" value="Pan_g10048"/>
</dbReference>
<feature type="domain" description="AAA+ ATPase" evidence="2">
    <location>
        <begin position="218"/>
        <end position="457"/>
    </location>
</feature>
<dbReference type="GO" id="GO:0035194">
    <property type="term" value="P:regulatory ncRNA-mediated post-transcriptional gene silencing"/>
    <property type="evidence" value="ECO:0007669"/>
    <property type="project" value="TreeGrafter"/>
</dbReference>
<evidence type="ECO:0000313" key="5">
    <source>
        <dbReference type="WBParaSite" id="Pan_g10048.t1"/>
    </source>
</evidence>
<evidence type="ECO:0000259" key="3">
    <source>
        <dbReference type="SMART" id="SM00487"/>
    </source>
</evidence>
<dbReference type="SUPFAM" id="SSF52540">
    <property type="entry name" value="P-loop containing nucleoside triphosphate hydrolases"/>
    <property type="match status" value="1"/>
</dbReference>
<name>A0A7E4UL57_PANRE</name>
<dbReference type="GO" id="GO:0005829">
    <property type="term" value="C:cytosol"/>
    <property type="evidence" value="ECO:0007669"/>
    <property type="project" value="TreeGrafter"/>
</dbReference>
<dbReference type="PANTHER" id="PTHR10887">
    <property type="entry name" value="DNA2/NAM7 HELICASE FAMILY"/>
    <property type="match status" value="1"/>
</dbReference>
<accession>A0A7E4UL57</accession>
<dbReference type="SMART" id="SM00382">
    <property type="entry name" value="AAA"/>
    <property type="match status" value="1"/>
</dbReference>
<dbReference type="Gene3D" id="3.40.50.300">
    <property type="entry name" value="P-loop containing nucleotide triphosphate hydrolases"/>
    <property type="match status" value="2"/>
</dbReference>
<dbReference type="GO" id="GO:0003678">
    <property type="term" value="F:DNA helicase activity"/>
    <property type="evidence" value="ECO:0007669"/>
    <property type="project" value="UniProtKB-EC"/>
</dbReference>
<dbReference type="InterPro" id="IPR003593">
    <property type="entry name" value="AAA+_ATPase"/>
</dbReference>
<dbReference type="Pfam" id="PF13086">
    <property type="entry name" value="AAA_11"/>
    <property type="match status" value="1"/>
</dbReference>
<reference evidence="5" key="2">
    <citation type="submission" date="2020-10" db="UniProtKB">
        <authorList>
            <consortium name="WormBaseParasite"/>
        </authorList>
    </citation>
    <scope>IDENTIFICATION</scope>
</reference>
<evidence type="ECO:0000256" key="1">
    <source>
        <dbReference type="ARBA" id="ARBA00048432"/>
    </source>
</evidence>
<dbReference type="Pfam" id="PF13087">
    <property type="entry name" value="AAA_12"/>
    <property type="match status" value="1"/>
</dbReference>
<dbReference type="SMART" id="SM00487">
    <property type="entry name" value="DEXDc"/>
    <property type="match status" value="1"/>
</dbReference>
<proteinExistence type="predicted"/>
<feature type="domain" description="Helicase ATP-binding" evidence="3">
    <location>
        <begin position="199"/>
        <end position="409"/>
    </location>
</feature>
<dbReference type="PANTHER" id="PTHR10887:SF322">
    <property type="entry name" value="HELICASE MOV-10"/>
    <property type="match status" value="1"/>
</dbReference>
<sequence>MPKRGLFNPYTGYVQQPRNWLDIHEHNVDSTDIENPITDFESAVKLYDSLIRLDLHFHESRAVYAAKNIAFSITEEHNKKIMFSFDAARSDFTLNVNDHVFIEVLKNVNGFCKRWSYAAGSVRSITEYIAEVDVHQYFNKVEIDTDQLCLVCNKVNYGMYGDQLKAIDVVKEHSSILQKLAYGEQIVTESEPETFDDGLEFPFDTDQKLALKQMTSAATTTFVLIGPPGTGKTTIIIQAIARLVEKGKRILVATSSNIAADAFTNRFLERCNDNDCVFRLMKATRDFSKTDDKMKVISGFENCNGEWEYRPPDSVDRYSVVITTLGMSYKLRTMCEKEFSHIFIDEAGEASELNLWMFLANRGKDKNTRLILCGDTTLLGPQNDVEQLNKYNSAYKKSMLQRLVETPQFKSDPRLMVRLSMNYRLHKSIVDVMSAMIEDPITTSENYTEDVNLSNITSQTSSRVIFQNVKSEYEEMKQILEYYVKLQNHFSDTDIGIITPHKSQAALIQEKVGLESKVMIDAVQQFRGAQRRVVIISCTLDSDNLVHLKIDPEWINMAISRAQSLVIIIGRASAVDVLPEGKLRSPGLDEALKFEALTQ</sequence>
<dbReference type="InterPro" id="IPR045055">
    <property type="entry name" value="DNA2/NAM7-like"/>
</dbReference>
<protein>
    <submittedName>
        <fullName evidence="5">RNA helicase</fullName>
    </submittedName>
</protein>
<dbReference type="GO" id="GO:0043186">
    <property type="term" value="C:P granule"/>
    <property type="evidence" value="ECO:0007669"/>
    <property type="project" value="TreeGrafter"/>
</dbReference>
<keyword evidence="4" id="KW-1185">Reference proteome</keyword>
<organism evidence="4 5">
    <name type="scientific">Panagrellus redivivus</name>
    <name type="common">Microworm</name>
    <dbReference type="NCBI Taxonomy" id="6233"/>
    <lineage>
        <taxon>Eukaryota</taxon>
        <taxon>Metazoa</taxon>
        <taxon>Ecdysozoa</taxon>
        <taxon>Nematoda</taxon>
        <taxon>Chromadorea</taxon>
        <taxon>Rhabditida</taxon>
        <taxon>Tylenchina</taxon>
        <taxon>Panagrolaimomorpha</taxon>
        <taxon>Panagrolaimoidea</taxon>
        <taxon>Panagrolaimidae</taxon>
        <taxon>Panagrellus</taxon>
    </lineage>
</organism>
<evidence type="ECO:0000259" key="2">
    <source>
        <dbReference type="SMART" id="SM00382"/>
    </source>
</evidence>
<dbReference type="InterPro" id="IPR014001">
    <property type="entry name" value="Helicase_ATP-bd"/>
</dbReference>
<reference evidence="4" key="1">
    <citation type="journal article" date="2013" name="Genetics">
        <title>The draft genome and transcriptome of Panagrellus redivivus are shaped by the harsh demands of a free-living lifestyle.</title>
        <authorList>
            <person name="Srinivasan J."/>
            <person name="Dillman A.R."/>
            <person name="Macchietto M.G."/>
            <person name="Heikkinen L."/>
            <person name="Lakso M."/>
            <person name="Fracchia K.M."/>
            <person name="Antoshechkin I."/>
            <person name="Mortazavi A."/>
            <person name="Wong G."/>
            <person name="Sternberg P.W."/>
        </authorList>
    </citation>
    <scope>NUCLEOTIDE SEQUENCE [LARGE SCALE GENOMIC DNA]</scope>
    <source>
        <strain evidence="4">MT8872</strain>
    </source>
</reference>
<dbReference type="InterPro" id="IPR027417">
    <property type="entry name" value="P-loop_NTPase"/>
</dbReference>
<dbReference type="Proteomes" id="UP000492821">
    <property type="component" value="Unassembled WGS sequence"/>
</dbReference>
<dbReference type="AlphaFoldDB" id="A0A7E4UL57"/>
<dbReference type="InterPro" id="IPR041677">
    <property type="entry name" value="DNA2/NAM7_AAA_11"/>
</dbReference>
<evidence type="ECO:0000313" key="4">
    <source>
        <dbReference type="Proteomes" id="UP000492821"/>
    </source>
</evidence>